<sequence>MSLNSAILLLFVLPLATAGCGTAPGVDGPGGAPPCDGPSTCASDPVPESVCLEHLAAGRAMDGCGVFVLSPHFGGDDANPGTKDRPVRSVRRAIELARTGRGRVFITDDAFNEAITVPSGVDIYGGFETAIGWERRRDLENPVHMMTKLGPSEIGLIALTVEPARAGDTGAADGVSIIDHVALRSSTHVGMIVQSGTAVEIIGSKIEASYALGGRDGEKWPGQATTGPDGQYGGDACSAATVPGGARAVNSCEGGISSVGGKGGDGLADDAGDGEDGEPVPQPNPTHAGEGGPGNRADGGCSSGVAGKSGMWGAAGASGKGSGRIDETGWHGDWAGDGTRGMPGQGGGGGGARRGGLAVCGVASKGGAGGGSGGAGGCGGRGGRGAENGQPSIAIVALHAKVTVRDSIIVNNDGGPGGDGGVPEEGGDGGRGAPGGAVGDGTWSCEGGSGGRGGDGGYGGPGRGGDSIGIAYLDEDQLTLEGVTFELGLPGPGGTSWEWSGEVVTGEDGIAVETQRFPE</sequence>
<proteinExistence type="predicted"/>
<feature type="compositionally biased region" description="Gly residues" evidence="1">
    <location>
        <begin position="414"/>
        <end position="439"/>
    </location>
</feature>
<dbReference type="AlphaFoldDB" id="A0A2L0F358"/>
<dbReference type="OrthoDB" id="5479417at2"/>
<feature type="compositionally biased region" description="Gly residues" evidence="1">
    <location>
        <begin position="447"/>
        <end position="462"/>
    </location>
</feature>
<evidence type="ECO:0008006" key="5">
    <source>
        <dbReference type="Google" id="ProtNLM"/>
    </source>
</evidence>
<evidence type="ECO:0000256" key="1">
    <source>
        <dbReference type="SAM" id="MobiDB-lite"/>
    </source>
</evidence>
<feature type="compositionally biased region" description="Low complexity" evidence="1">
    <location>
        <begin position="306"/>
        <end position="315"/>
    </location>
</feature>
<organism evidence="3 4">
    <name type="scientific">Sorangium cellulosum</name>
    <name type="common">Polyangium cellulosum</name>
    <dbReference type="NCBI Taxonomy" id="56"/>
    <lineage>
        <taxon>Bacteria</taxon>
        <taxon>Pseudomonadati</taxon>
        <taxon>Myxococcota</taxon>
        <taxon>Polyangia</taxon>
        <taxon>Polyangiales</taxon>
        <taxon>Polyangiaceae</taxon>
        <taxon>Sorangium</taxon>
    </lineage>
</organism>
<dbReference type="EMBL" id="CP012673">
    <property type="protein sequence ID" value="AUX45889.1"/>
    <property type="molecule type" value="Genomic_DNA"/>
</dbReference>
<feature type="region of interest" description="Disordered" evidence="1">
    <location>
        <begin position="256"/>
        <end position="353"/>
    </location>
</feature>
<feature type="region of interest" description="Disordered" evidence="1">
    <location>
        <begin position="366"/>
        <end position="386"/>
    </location>
</feature>
<feature type="compositionally biased region" description="Gly residues" evidence="1">
    <location>
        <begin position="338"/>
        <end position="353"/>
    </location>
</feature>
<feature type="region of interest" description="Disordered" evidence="1">
    <location>
        <begin position="409"/>
        <end position="462"/>
    </location>
</feature>
<keyword evidence="2" id="KW-0732">Signal</keyword>
<gene>
    <name evidence="3" type="ORF">SOCE26_073860</name>
</gene>
<feature type="compositionally biased region" description="Acidic residues" evidence="1">
    <location>
        <begin position="267"/>
        <end position="278"/>
    </location>
</feature>
<feature type="signal peptide" evidence="2">
    <location>
        <begin position="1"/>
        <end position="18"/>
    </location>
</feature>
<protein>
    <recommendedName>
        <fullName evidence="5">DUF1565 domain-containing protein</fullName>
    </recommendedName>
</protein>
<reference evidence="3 4" key="1">
    <citation type="submission" date="2015-09" db="EMBL/GenBank/DDBJ databases">
        <title>Sorangium comparison.</title>
        <authorList>
            <person name="Zaburannyi N."/>
            <person name="Bunk B."/>
            <person name="Overmann J."/>
            <person name="Mueller R."/>
        </authorList>
    </citation>
    <scope>NUCLEOTIDE SEQUENCE [LARGE SCALE GENOMIC DNA]</scope>
    <source>
        <strain evidence="3 4">So ce26</strain>
    </source>
</reference>
<feature type="compositionally biased region" description="Gly residues" evidence="1">
    <location>
        <begin position="257"/>
        <end position="266"/>
    </location>
</feature>
<evidence type="ECO:0000313" key="4">
    <source>
        <dbReference type="Proteomes" id="UP000238348"/>
    </source>
</evidence>
<dbReference type="Proteomes" id="UP000238348">
    <property type="component" value="Chromosome"/>
</dbReference>
<dbReference type="RefSeq" id="WP_104984203.1">
    <property type="nucleotide sequence ID" value="NZ_CP012673.1"/>
</dbReference>
<evidence type="ECO:0000256" key="2">
    <source>
        <dbReference type="SAM" id="SignalP"/>
    </source>
</evidence>
<feature type="chain" id="PRO_5014694675" description="DUF1565 domain-containing protein" evidence="2">
    <location>
        <begin position="19"/>
        <end position="519"/>
    </location>
</feature>
<name>A0A2L0F358_SORCE</name>
<evidence type="ECO:0000313" key="3">
    <source>
        <dbReference type="EMBL" id="AUX45889.1"/>
    </source>
</evidence>
<accession>A0A2L0F358</accession>